<evidence type="ECO:0000313" key="3">
    <source>
        <dbReference type="Proteomes" id="UP000216789"/>
    </source>
</evidence>
<name>A0A267WJB2_BIFPS</name>
<protein>
    <submittedName>
        <fullName evidence="2">Aminopeptidase</fullName>
    </submittedName>
</protein>
<reference evidence="2 3" key="1">
    <citation type="journal article" date="2017" name="ISME J.">
        <title>Unveiling bifidobacterial biogeography across the mammalian branch of the tree of life.</title>
        <authorList>
            <person name="Milani C."/>
            <person name="Mangifesta M."/>
            <person name="Mancabelli L."/>
            <person name="Lugli G.A."/>
            <person name="James K."/>
            <person name="Duranti S."/>
            <person name="Turroni F."/>
            <person name="Ferrario C."/>
            <person name="Ossiprandi M.C."/>
            <person name="van Sinderen D."/>
            <person name="Ventura M."/>
        </authorList>
    </citation>
    <scope>NUCLEOTIDE SEQUENCE [LARGE SCALE GENOMIC DNA]</scope>
    <source>
        <strain evidence="2 3">1E</strain>
    </source>
</reference>
<keyword evidence="2" id="KW-0645">Protease</keyword>
<dbReference type="EMBL" id="MNLB01000015">
    <property type="protein sequence ID" value="PAC72721.1"/>
    <property type="molecule type" value="Genomic_DNA"/>
</dbReference>
<comment type="caution">
    <text evidence="2">The sequence shown here is derived from an EMBL/GenBank/DDBJ whole genome shotgun (WGS) entry which is preliminary data.</text>
</comment>
<proteinExistence type="predicted"/>
<dbReference type="Proteomes" id="UP000216789">
    <property type="component" value="Unassembled WGS sequence"/>
</dbReference>
<dbReference type="AlphaFoldDB" id="A0A267WJB2"/>
<dbReference type="GO" id="GO:0004177">
    <property type="term" value="F:aminopeptidase activity"/>
    <property type="evidence" value="ECO:0007669"/>
    <property type="project" value="UniProtKB-KW"/>
</dbReference>
<feature type="region of interest" description="Disordered" evidence="1">
    <location>
        <begin position="72"/>
        <end position="101"/>
    </location>
</feature>
<feature type="compositionally biased region" description="Basic and acidic residues" evidence="1">
    <location>
        <begin position="92"/>
        <end position="101"/>
    </location>
</feature>
<sequence length="101" mass="10908">MTTEANDRTEPVIWFEGTLIRDPQPHGGQDDWLLETLADADGPKITIHASSEDHSANIRDNAHKGSRLMVKGTAGDEGSGIDIEATSLAFDPSHDEPDGEQ</sequence>
<organism evidence="2 3">
    <name type="scientific">Bifidobacterium pseudocatenulatum</name>
    <dbReference type="NCBI Taxonomy" id="28026"/>
    <lineage>
        <taxon>Bacteria</taxon>
        <taxon>Bacillati</taxon>
        <taxon>Actinomycetota</taxon>
        <taxon>Actinomycetes</taxon>
        <taxon>Bifidobacteriales</taxon>
        <taxon>Bifidobacteriaceae</taxon>
        <taxon>Bifidobacterium</taxon>
    </lineage>
</organism>
<evidence type="ECO:0000313" key="2">
    <source>
        <dbReference type="EMBL" id="PAC72721.1"/>
    </source>
</evidence>
<gene>
    <name evidence="2" type="ORF">BPS1E_1786</name>
</gene>
<accession>A0A267WJB2</accession>
<evidence type="ECO:0000256" key="1">
    <source>
        <dbReference type="SAM" id="MobiDB-lite"/>
    </source>
</evidence>
<dbReference type="RefSeq" id="WP_095279932.1">
    <property type="nucleotide sequence ID" value="NZ_MNLB01000015.1"/>
</dbReference>
<keyword evidence="2" id="KW-0378">Hydrolase</keyword>
<keyword evidence="2" id="KW-0031">Aminopeptidase</keyword>